<gene>
    <name evidence="1" type="ORF">S12H4_26203</name>
</gene>
<sequence length="42" mass="4929">HQSISTTMRYRKLSGEEHRRWLDKVFGGKEVSDARVSDSNHK</sequence>
<organism evidence="1">
    <name type="scientific">marine sediment metagenome</name>
    <dbReference type="NCBI Taxonomy" id="412755"/>
    <lineage>
        <taxon>unclassified sequences</taxon>
        <taxon>metagenomes</taxon>
        <taxon>ecological metagenomes</taxon>
    </lineage>
</organism>
<dbReference type="AlphaFoldDB" id="X1SZ74"/>
<comment type="caution">
    <text evidence="1">The sequence shown here is derived from an EMBL/GenBank/DDBJ whole genome shotgun (WGS) entry which is preliminary data.</text>
</comment>
<accession>X1SZ74</accession>
<evidence type="ECO:0000313" key="1">
    <source>
        <dbReference type="EMBL" id="GAI80640.1"/>
    </source>
</evidence>
<protein>
    <submittedName>
        <fullName evidence="1">Uncharacterized protein</fullName>
    </submittedName>
</protein>
<reference evidence="1" key="1">
    <citation type="journal article" date="2014" name="Front. Microbiol.">
        <title>High frequency of phylogenetically diverse reductive dehalogenase-homologous genes in deep subseafloor sedimentary metagenomes.</title>
        <authorList>
            <person name="Kawai M."/>
            <person name="Futagami T."/>
            <person name="Toyoda A."/>
            <person name="Takaki Y."/>
            <person name="Nishi S."/>
            <person name="Hori S."/>
            <person name="Arai W."/>
            <person name="Tsubouchi T."/>
            <person name="Morono Y."/>
            <person name="Uchiyama I."/>
            <person name="Ito T."/>
            <person name="Fujiyama A."/>
            <person name="Inagaki F."/>
            <person name="Takami H."/>
        </authorList>
    </citation>
    <scope>NUCLEOTIDE SEQUENCE</scope>
    <source>
        <strain evidence="1">Expedition CK06-06</strain>
    </source>
</reference>
<feature type="non-terminal residue" evidence="1">
    <location>
        <position position="1"/>
    </location>
</feature>
<proteinExistence type="predicted"/>
<dbReference type="EMBL" id="BARW01014848">
    <property type="protein sequence ID" value="GAI80640.1"/>
    <property type="molecule type" value="Genomic_DNA"/>
</dbReference>
<name>X1SZ74_9ZZZZ</name>